<feature type="compositionally biased region" description="Low complexity" evidence="1">
    <location>
        <begin position="573"/>
        <end position="589"/>
    </location>
</feature>
<dbReference type="GO" id="GO:0005524">
    <property type="term" value="F:ATP binding"/>
    <property type="evidence" value="ECO:0007669"/>
    <property type="project" value="InterPro"/>
</dbReference>
<evidence type="ECO:0000259" key="4">
    <source>
        <dbReference type="PROSITE" id="PS51746"/>
    </source>
</evidence>
<proteinExistence type="predicted"/>
<feature type="compositionally biased region" description="Polar residues" evidence="1">
    <location>
        <begin position="1232"/>
        <end position="1242"/>
    </location>
</feature>
<dbReference type="Proteomes" id="UP000747399">
    <property type="component" value="Unassembled WGS sequence"/>
</dbReference>
<feature type="compositionally biased region" description="Acidic residues" evidence="1">
    <location>
        <begin position="1616"/>
        <end position="1629"/>
    </location>
</feature>
<dbReference type="InterPro" id="IPR001932">
    <property type="entry name" value="PPM-type_phosphatase-like_dom"/>
</dbReference>
<feature type="compositionally biased region" description="Low complexity" evidence="1">
    <location>
        <begin position="1463"/>
        <end position="1476"/>
    </location>
</feature>
<dbReference type="SUPFAM" id="SSF81606">
    <property type="entry name" value="PP2C-like"/>
    <property type="match status" value="1"/>
</dbReference>
<feature type="compositionally biased region" description="Low complexity" evidence="1">
    <location>
        <begin position="1809"/>
        <end position="1821"/>
    </location>
</feature>
<feature type="domain" description="PPM-type phosphatase" evidence="4">
    <location>
        <begin position="30"/>
        <end position="669"/>
    </location>
</feature>
<dbReference type="Gene3D" id="1.10.510.10">
    <property type="entry name" value="Transferase(Phosphotransferase) domain 1"/>
    <property type="match status" value="1"/>
</dbReference>
<feature type="domain" description="Protein kinase" evidence="3">
    <location>
        <begin position="1423"/>
        <end position="2066"/>
    </location>
</feature>
<evidence type="ECO:0000256" key="1">
    <source>
        <dbReference type="SAM" id="MobiDB-lite"/>
    </source>
</evidence>
<feature type="region of interest" description="Disordered" evidence="1">
    <location>
        <begin position="1804"/>
        <end position="1863"/>
    </location>
</feature>
<dbReference type="PROSITE" id="PS00108">
    <property type="entry name" value="PROTEIN_KINASE_ST"/>
    <property type="match status" value="1"/>
</dbReference>
<feature type="region of interest" description="Disordered" evidence="1">
    <location>
        <begin position="137"/>
        <end position="156"/>
    </location>
</feature>
<dbReference type="SUPFAM" id="SSF56112">
    <property type="entry name" value="Protein kinase-like (PK-like)"/>
    <property type="match status" value="1"/>
</dbReference>
<dbReference type="SMART" id="SM00332">
    <property type="entry name" value="PP2Cc"/>
    <property type="match status" value="1"/>
</dbReference>
<name>A0A8J4EX45_9CHLO</name>
<dbReference type="SMART" id="SM00220">
    <property type="entry name" value="S_TKc"/>
    <property type="match status" value="1"/>
</dbReference>
<feature type="region of interest" description="Disordered" evidence="1">
    <location>
        <begin position="1106"/>
        <end position="1127"/>
    </location>
</feature>
<dbReference type="InterPro" id="IPR015655">
    <property type="entry name" value="PP2C"/>
</dbReference>
<dbReference type="InterPro" id="IPR036457">
    <property type="entry name" value="PPM-type-like_dom_sf"/>
</dbReference>
<feature type="region of interest" description="Disordered" evidence="1">
    <location>
        <begin position="1449"/>
        <end position="1495"/>
    </location>
</feature>
<feature type="region of interest" description="Disordered" evidence="1">
    <location>
        <begin position="238"/>
        <end position="276"/>
    </location>
</feature>
<comment type="caution">
    <text evidence="5">The sequence shown here is derived from an EMBL/GenBank/DDBJ whole genome shotgun (WGS) entry which is preliminary data.</text>
</comment>
<dbReference type="GO" id="GO:0004672">
    <property type="term" value="F:protein kinase activity"/>
    <property type="evidence" value="ECO:0007669"/>
    <property type="project" value="InterPro"/>
</dbReference>
<keyword evidence="2" id="KW-0732">Signal</keyword>
<feature type="region of interest" description="Disordered" evidence="1">
    <location>
        <begin position="327"/>
        <end position="378"/>
    </location>
</feature>
<gene>
    <name evidence="5" type="ORF">Vafri_6764</name>
</gene>
<feature type="chain" id="PRO_5035246496" description="Protein-serine/threonine phosphatase" evidence="2">
    <location>
        <begin position="23"/>
        <end position="2089"/>
    </location>
</feature>
<dbReference type="Pfam" id="PF00069">
    <property type="entry name" value="Pkinase"/>
    <property type="match status" value="1"/>
</dbReference>
<dbReference type="PROSITE" id="PS51746">
    <property type="entry name" value="PPM_2"/>
    <property type="match status" value="1"/>
</dbReference>
<feature type="region of interest" description="Disordered" evidence="1">
    <location>
        <begin position="1572"/>
        <end position="1595"/>
    </location>
</feature>
<feature type="region of interest" description="Disordered" evidence="1">
    <location>
        <begin position="537"/>
        <end position="594"/>
    </location>
</feature>
<dbReference type="InterPro" id="IPR008271">
    <property type="entry name" value="Ser/Thr_kinase_AS"/>
</dbReference>
<dbReference type="GO" id="GO:0004722">
    <property type="term" value="F:protein serine/threonine phosphatase activity"/>
    <property type="evidence" value="ECO:0007669"/>
    <property type="project" value="InterPro"/>
</dbReference>
<accession>A0A8J4EX45</accession>
<dbReference type="Pfam" id="PF00481">
    <property type="entry name" value="PP2C"/>
    <property type="match status" value="1"/>
</dbReference>
<feature type="compositionally biased region" description="Low complexity" evidence="1">
    <location>
        <begin position="139"/>
        <end position="148"/>
    </location>
</feature>
<feature type="compositionally biased region" description="Low complexity" evidence="1">
    <location>
        <begin position="247"/>
        <end position="262"/>
    </location>
</feature>
<evidence type="ECO:0008006" key="7">
    <source>
        <dbReference type="Google" id="ProtNLM"/>
    </source>
</evidence>
<keyword evidence="6" id="KW-1185">Reference proteome</keyword>
<dbReference type="PANTHER" id="PTHR13832:SF840">
    <property type="entry name" value="PROTEIN PHOSPHATASE 2C 60-RELATED"/>
    <property type="match status" value="1"/>
</dbReference>
<dbReference type="Gene3D" id="3.60.40.10">
    <property type="entry name" value="PPM-type phosphatase domain"/>
    <property type="match status" value="1"/>
</dbReference>
<feature type="signal peptide" evidence="2">
    <location>
        <begin position="1"/>
        <end position="22"/>
    </location>
</feature>
<reference evidence="5" key="1">
    <citation type="journal article" date="2021" name="Proc. Natl. Acad. Sci. U.S.A.">
        <title>Three genomes in the algal genus Volvox reveal the fate of a haploid sex-determining region after a transition to homothallism.</title>
        <authorList>
            <person name="Yamamoto K."/>
            <person name="Hamaji T."/>
            <person name="Kawai-Toyooka H."/>
            <person name="Matsuzaki R."/>
            <person name="Takahashi F."/>
            <person name="Nishimura Y."/>
            <person name="Kawachi M."/>
            <person name="Noguchi H."/>
            <person name="Minakuchi Y."/>
            <person name="Umen J.G."/>
            <person name="Toyoda A."/>
            <person name="Nozaki H."/>
        </authorList>
    </citation>
    <scope>NUCLEOTIDE SEQUENCE</scope>
    <source>
        <strain evidence="5">NIES-3780</strain>
    </source>
</reference>
<evidence type="ECO:0000313" key="5">
    <source>
        <dbReference type="EMBL" id="GIL50633.1"/>
    </source>
</evidence>
<dbReference type="EMBL" id="BNCO01000009">
    <property type="protein sequence ID" value="GIL50633.1"/>
    <property type="molecule type" value="Genomic_DNA"/>
</dbReference>
<dbReference type="InterPro" id="IPR000719">
    <property type="entry name" value="Prot_kinase_dom"/>
</dbReference>
<feature type="region of interest" description="Disordered" evidence="1">
    <location>
        <begin position="1154"/>
        <end position="1259"/>
    </location>
</feature>
<feature type="region of interest" description="Disordered" evidence="1">
    <location>
        <begin position="1612"/>
        <end position="1658"/>
    </location>
</feature>
<dbReference type="PANTHER" id="PTHR13832">
    <property type="entry name" value="PROTEIN PHOSPHATASE 2C"/>
    <property type="match status" value="1"/>
</dbReference>
<dbReference type="PROSITE" id="PS50011">
    <property type="entry name" value="PROTEIN_KINASE_DOM"/>
    <property type="match status" value="1"/>
</dbReference>
<feature type="compositionally biased region" description="Polar residues" evidence="1">
    <location>
        <begin position="1250"/>
        <end position="1259"/>
    </location>
</feature>
<sequence length="2089" mass="217195">MLLPILTFAFVLQACSDSRANALSLTEPFRTGMATRRGKRIYMEDRAGAWTVGCSAQRHAERRYSVWAVFDGHGSAAVSSYLEAALHLYLQRRLCEVPSDESATDIGENRLNRRCGCGDCQHVHLSLLRAFEDLDADMQQQQQQQEPQGQEEEHPQLQEGQLLGGLNNVGAELPWATEDCVKTSSAQKHMDPGTGRVWRDSPDADRLEALRAAAAEAAWDCGSTAVVAVAEWTVNGPPCDGGRERNGSGAAGAAAPGSRSPATLAMTPADDDREPRECLTTTSHNDTRACVSGTGDGGSGGFGQLWIATLGNSPAILCVSSAYKGVAQSSGRSGDDDDGRDGGAVGCERGATGQHRARAAQSVSPDGSDGARGGGNKHGMLAHLLTVSHDMQNEEELRRIAAAGGRVERPSSPGGTRRLMGDLEVSRAFGDLQYRNVGLSAKPDIVGPWLLRDGSSDCDIGSKAARSYGPAGCVQAAVAGQISNGEDGSVPMECRAMQMDLPRQVSAYLLLASDGILEAMTPQDMCDHANAQLTGLAEPSLASPPPPAIALGPVTSKQKSREAPPSLPASLRSESSQTQSGGSSQLQPQAATAAASYVKDGQPKCCDCELRPAALDSDEIKNPCTAETLRRPFHRRPERRTVQDVATRLVQEALNRGSMDNLAAVVVQLPVLSAPPPDLDGGETAASQALPPHSPAAALTELPAPGVEARTPIVPATAAVAVAAAAVSHSVYAPVVAVESVASRAQSGFSSRGDADGLGGGDKAWGENLEGGEGPAVSRQIATWVTKEVPLATAAATVTVQTRKALLPGERSLLSVQARCKAIPAVSLPSPLLVVRALESSSASKWDRMKRGHNPWNMLKSLHAIAASYRRQLLTWLRARFGIPSGPAAAQRHDAGSKTVAGSRDGWREVVAPYHAGQSNGDSEAVVALLCTESTRSSRSGAHAPLATSGSGGLAMATTATAAASSSAGFCEARDNRQRAGFVADASESAQFGGGEDAFDDRWEEVVQASYGYVLAERIAPLPSAPDHLHASLPGGEALQPWRRGDFDDGAATFVIPGFGGGAASTGTLLDWLQLYPSTGPHDATPGAGTAVVPDTGVHLHGSDCEAPTEEVCSDGNSSSSSSSSSCHALMSFGSTHSLLLEIAAVPLQSAPLFGGSDMDPGPTAPEGGRGSRPGAGTPTTYNIGSGGDVGYEDVAPARNQPHGLPDNHALPSDVGGAPFGPLPEDSPRTRGASSTGESVSVWQRPIRPVQSSGGRENTLPSYADAGLQGVMTTTTQPSPIPADPGNGAGSSLGVPWHRGRTLMFADSGEVLQGESGDNSDGGVEVTNLPAATATSSAVGHSPAIAGGPQLRFQPRAHGVRLADGALHLVTEELSTAAAASSSASVASSAGPVTRGAAGGNGYGASGWSIGKGGDGEALPHAYKLRERFGQGHFGEVWRAWRLDRFPLQDETTDDGAGGSEQGGRTSRRSSSSHQQPAGAREASEGSPAAKAAAAAVAHGPPGFVLKRLRGSSGPDVLLSGLREAYFGDVLGRLGSLATVGAPGEEASEQWRSDRGHGHLVDFLESFEVVSEASEGAVKPPDAAQGENGRGPCDGDHTAGIGATCGGHDHDHDHDGDGDDDDGCGDDGNGDCGGGGSASESAQSPRSPPPPPPDLWLVFRDAGKSLHDQIYSPIGQHSVGEDEEPSAAADGSDRQQATGPTFQVLGPSPWWHAIRRHPCGNEFVRQLLRQLLVGLQAVHEANITHRDIKPENMMLAPMKHGSLKPGTTRSHVDGAAARSEGTGMDGAADAVSCDVVYGGATATSRHKPAANAKAPGKNAQPPRAPSPPSTWQWLGGTTFGAGAGGEEAEEQADDGGGAAAVGSETDGAVAPVWLRLIDFGSAVDDYSLQHLYGGEGPTSDQLTLEYAPPEALFGRFWEGMKAMRPRAWAYDIWSVGVVWLELLMATPQVWQLPAATRALLEARLALRGRPESERQLVFLLRGLMEWCIYPPQAPSVHSGPPLRGRKSRLLMSWSCTEEALLNLAKSRDPLGLGLEGPMALRLLLRLLHWDPASRPSARQALQHAFFTVKPGAWATFSCGETAVGEPGWC</sequence>
<evidence type="ECO:0000313" key="6">
    <source>
        <dbReference type="Proteomes" id="UP000747399"/>
    </source>
</evidence>
<organism evidence="5 6">
    <name type="scientific">Volvox africanus</name>
    <dbReference type="NCBI Taxonomy" id="51714"/>
    <lineage>
        <taxon>Eukaryota</taxon>
        <taxon>Viridiplantae</taxon>
        <taxon>Chlorophyta</taxon>
        <taxon>core chlorophytes</taxon>
        <taxon>Chlorophyceae</taxon>
        <taxon>CS clade</taxon>
        <taxon>Chlamydomonadales</taxon>
        <taxon>Volvocaceae</taxon>
        <taxon>Volvox</taxon>
    </lineage>
</organism>
<feature type="region of interest" description="Disordered" evidence="1">
    <location>
        <begin position="1675"/>
        <end position="1702"/>
    </location>
</feature>
<evidence type="ECO:0000259" key="3">
    <source>
        <dbReference type="PROSITE" id="PS50011"/>
    </source>
</evidence>
<evidence type="ECO:0000256" key="2">
    <source>
        <dbReference type="SAM" id="SignalP"/>
    </source>
</evidence>
<dbReference type="InterPro" id="IPR011009">
    <property type="entry name" value="Kinase-like_dom_sf"/>
</dbReference>
<protein>
    <recommendedName>
        <fullName evidence="7">Protein-serine/threonine phosphatase</fullName>
    </recommendedName>
</protein>